<reference evidence="9" key="1">
    <citation type="submission" date="2022-03" db="EMBL/GenBank/DDBJ databases">
        <authorList>
            <person name="Woo C.Y."/>
        </authorList>
    </citation>
    <scope>NUCLEOTIDE SEQUENCE</scope>
    <source>
        <strain evidence="9">CYS-01</strain>
    </source>
</reference>
<evidence type="ECO:0000256" key="2">
    <source>
        <dbReference type="ARBA" id="ARBA00010323"/>
    </source>
</evidence>
<dbReference type="PANTHER" id="PTHR13285:SF18">
    <property type="entry name" value="PROTEIN-CYSTEINE N-PALMITOYLTRANSFERASE RASP"/>
    <property type="match status" value="1"/>
</dbReference>
<dbReference type="PANTHER" id="PTHR13285">
    <property type="entry name" value="ACYLTRANSFERASE"/>
    <property type="match status" value="1"/>
</dbReference>
<evidence type="ECO:0000313" key="9">
    <source>
        <dbReference type="EMBL" id="MCJ0742959.1"/>
    </source>
</evidence>
<feature type="transmembrane region" description="Helical" evidence="8">
    <location>
        <begin position="116"/>
        <end position="140"/>
    </location>
</feature>
<feature type="transmembrane region" description="Helical" evidence="8">
    <location>
        <begin position="405"/>
        <end position="425"/>
    </location>
</feature>
<evidence type="ECO:0000256" key="7">
    <source>
        <dbReference type="PIRNR" id="PIRNR016636"/>
    </source>
</evidence>
<dbReference type="RefSeq" id="WP_243361891.1">
    <property type="nucleotide sequence ID" value="NZ_JALGBH010000002.1"/>
</dbReference>
<accession>A0ABS9ZXB0</accession>
<keyword evidence="7" id="KW-0012">Acyltransferase</keyword>
<dbReference type="InterPro" id="IPR004299">
    <property type="entry name" value="MBOAT_fam"/>
</dbReference>
<sequence>MLFSSLSFFIFFPIVFILYWSLFKYRKAQNIVLLLASYVFYGWWDWRFCVLLLLSSVFGFFMAKSIDQTNSQKRRNLLMTLSVIVHVGILCYFKYFNFFVSSFVDLANSIGWQLNFIPIKVILPLAISFFTFHILGYTFDVYQGKYRSSNKFIAFITHIAFFPQLVAGPIERANHLLPQFENDRKFSLPKLEDGFMQMLWGFFKKIVIADGLAMQVNYIFANYHDLNGITIALGIIMFTFQMYCDFSGYSDIALGCARMMGFELLQNFNYPFFSQSISEFWRKWHISLSSWIQDYLFTPISFKRRNWGKFGIFYAALVSFTLSGLWHGANWTFIVWGALHGLAIGYELLTKKKRKKVSKKFNPLFYAVTSGIIVFIFWCFTQLIFRAESLHHAWGMLQKLFTGDWLAKPEISLTMLLWIAGLLAAEWIQRHKPYALAISNTNFIFKWSVCALLIMIIFSSKNLNNQTEFLYFQF</sequence>
<dbReference type="Pfam" id="PF03062">
    <property type="entry name" value="MBOAT"/>
    <property type="match status" value="1"/>
</dbReference>
<evidence type="ECO:0000256" key="1">
    <source>
        <dbReference type="ARBA" id="ARBA00004651"/>
    </source>
</evidence>
<evidence type="ECO:0000256" key="8">
    <source>
        <dbReference type="SAM" id="Phobius"/>
    </source>
</evidence>
<dbReference type="PIRSF" id="PIRSF016636">
    <property type="entry name" value="AlgI_DltB"/>
    <property type="match status" value="1"/>
</dbReference>
<keyword evidence="3 7" id="KW-1003">Cell membrane</keyword>
<feature type="transmembrane region" description="Helical" evidence="8">
    <location>
        <begin position="361"/>
        <end position="385"/>
    </location>
</feature>
<comment type="caution">
    <text evidence="9">The sequence shown here is derived from an EMBL/GenBank/DDBJ whole genome shotgun (WGS) entry which is preliminary data.</text>
</comment>
<evidence type="ECO:0000313" key="10">
    <source>
        <dbReference type="Proteomes" id="UP001165460"/>
    </source>
</evidence>
<keyword evidence="6 7" id="KW-0472">Membrane</keyword>
<feature type="transmembrane region" description="Helical" evidence="8">
    <location>
        <begin position="6"/>
        <end position="23"/>
    </location>
</feature>
<dbReference type="EMBL" id="JALGBH010000002">
    <property type="protein sequence ID" value="MCJ0742959.1"/>
    <property type="molecule type" value="Genomic_DNA"/>
</dbReference>
<feature type="transmembrane region" description="Helical" evidence="8">
    <location>
        <begin position="152"/>
        <end position="170"/>
    </location>
</feature>
<evidence type="ECO:0000256" key="4">
    <source>
        <dbReference type="ARBA" id="ARBA00022692"/>
    </source>
</evidence>
<feature type="transmembrane region" description="Helical" evidence="8">
    <location>
        <begin position="310"/>
        <end position="327"/>
    </location>
</feature>
<evidence type="ECO:0000256" key="3">
    <source>
        <dbReference type="ARBA" id="ARBA00022475"/>
    </source>
</evidence>
<gene>
    <name evidence="9" type="ORF">MMF97_09580</name>
</gene>
<keyword evidence="7" id="KW-0808">Transferase</keyword>
<organism evidence="9 10">
    <name type="scientific">Pedobacter montanisoli</name>
    <dbReference type="NCBI Taxonomy" id="2923277"/>
    <lineage>
        <taxon>Bacteria</taxon>
        <taxon>Pseudomonadati</taxon>
        <taxon>Bacteroidota</taxon>
        <taxon>Sphingobacteriia</taxon>
        <taxon>Sphingobacteriales</taxon>
        <taxon>Sphingobacteriaceae</taxon>
        <taxon>Pedobacter</taxon>
    </lineage>
</organism>
<feature type="transmembrane region" description="Helical" evidence="8">
    <location>
        <begin position="78"/>
        <end position="96"/>
    </location>
</feature>
<comment type="subcellular location">
    <subcellularLocation>
        <location evidence="1">Cell membrane</location>
        <topology evidence="1">Multi-pass membrane protein</topology>
    </subcellularLocation>
</comment>
<feature type="transmembrane region" description="Helical" evidence="8">
    <location>
        <begin position="437"/>
        <end position="458"/>
    </location>
</feature>
<dbReference type="PIRSF" id="PIRSF500217">
    <property type="entry name" value="AlgI"/>
    <property type="match status" value="1"/>
</dbReference>
<feature type="transmembrane region" description="Helical" evidence="8">
    <location>
        <begin position="50"/>
        <end position="66"/>
    </location>
</feature>
<keyword evidence="10" id="KW-1185">Reference proteome</keyword>
<comment type="similarity">
    <text evidence="2 7">Belongs to the membrane-bound acyltransferase family.</text>
</comment>
<evidence type="ECO:0000256" key="5">
    <source>
        <dbReference type="ARBA" id="ARBA00022989"/>
    </source>
</evidence>
<keyword evidence="4 8" id="KW-0812">Transmembrane</keyword>
<feature type="transmembrane region" description="Helical" evidence="8">
    <location>
        <begin position="333"/>
        <end position="349"/>
    </location>
</feature>
<evidence type="ECO:0000256" key="6">
    <source>
        <dbReference type="ARBA" id="ARBA00023136"/>
    </source>
</evidence>
<dbReference type="Proteomes" id="UP001165460">
    <property type="component" value="Unassembled WGS sequence"/>
</dbReference>
<keyword evidence="5 8" id="KW-1133">Transmembrane helix</keyword>
<dbReference type="InterPro" id="IPR024194">
    <property type="entry name" value="Ac/AlaTfrase_AlgI/DltB"/>
</dbReference>
<protein>
    <submittedName>
        <fullName evidence="9">MBOAT family protein</fullName>
    </submittedName>
</protein>
<name>A0ABS9ZXB0_9SPHI</name>
<proteinExistence type="inferred from homology"/>
<dbReference type="InterPro" id="IPR051085">
    <property type="entry name" value="MB_O-acyltransferase"/>
</dbReference>
<dbReference type="InterPro" id="IPR028362">
    <property type="entry name" value="AlgI"/>
</dbReference>
<feature type="transmembrane region" description="Helical" evidence="8">
    <location>
        <begin position="226"/>
        <end position="244"/>
    </location>
</feature>